<organism evidence="1 2">
    <name type="scientific">Kordiimonas sediminis</name>
    <dbReference type="NCBI Taxonomy" id="1735581"/>
    <lineage>
        <taxon>Bacteria</taxon>
        <taxon>Pseudomonadati</taxon>
        <taxon>Pseudomonadota</taxon>
        <taxon>Alphaproteobacteria</taxon>
        <taxon>Kordiimonadales</taxon>
        <taxon>Kordiimonadaceae</taxon>
        <taxon>Kordiimonas</taxon>
    </lineage>
</organism>
<keyword evidence="2" id="KW-1185">Reference proteome</keyword>
<protein>
    <submittedName>
        <fullName evidence="1">Uncharacterized protein</fullName>
    </submittedName>
</protein>
<gene>
    <name evidence="1" type="ORF">GCM10017044_10800</name>
</gene>
<dbReference type="RefSeq" id="WP_191250587.1">
    <property type="nucleotide sequence ID" value="NZ_BNCI01000001.1"/>
</dbReference>
<dbReference type="Proteomes" id="UP000630923">
    <property type="component" value="Unassembled WGS sequence"/>
</dbReference>
<dbReference type="AlphaFoldDB" id="A0A919E486"/>
<evidence type="ECO:0000313" key="1">
    <source>
        <dbReference type="EMBL" id="GHF18126.1"/>
    </source>
</evidence>
<reference evidence="1" key="2">
    <citation type="submission" date="2020-09" db="EMBL/GenBank/DDBJ databases">
        <authorList>
            <person name="Sun Q."/>
            <person name="Kim S."/>
        </authorList>
    </citation>
    <scope>NUCLEOTIDE SEQUENCE</scope>
    <source>
        <strain evidence="1">KCTC 42590</strain>
    </source>
</reference>
<name>A0A919E486_9PROT</name>
<sequence length="168" mass="19330">MPFDPRVPECEFKSVPASPAQLGRLEDGLNQFLFVKPKAVSVHFSVLGLPDDPMDIPAIKSFIASLVVNHRSRRRQVTFQHRIQIMWDNCPLTLTITGSLQALPETWKLDAYISAPEQMLERAPNALAEGKWHRFFRLCSMLLKGRKKQPYSVHFEGGKRYRLELDRL</sequence>
<comment type="caution">
    <text evidence="1">The sequence shown here is derived from an EMBL/GenBank/DDBJ whole genome shotgun (WGS) entry which is preliminary data.</text>
</comment>
<reference evidence="1" key="1">
    <citation type="journal article" date="2014" name="Int. J. Syst. Evol. Microbiol.">
        <title>Complete genome sequence of Corynebacterium casei LMG S-19264T (=DSM 44701T), isolated from a smear-ripened cheese.</title>
        <authorList>
            <consortium name="US DOE Joint Genome Institute (JGI-PGF)"/>
            <person name="Walter F."/>
            <person name="Albersmeier A."/>
            <person name="Kalinowski J."/>
            <person name="Ruckert C."/>
        </authorList>
    </citation>
    <scope>NUCLEOTIDE SEQUENCE</scope>
    <source>
        <strain evidence="1">KCTC 42590</strain>
    </source>
</reference>
<proteinExistence type="predicted"/>
<accession>A0A919E486</accession>
<dbReference type="EMBL" id="BNCI01000001">
    <property type="protein sequence ID" value="GHF18126.1"/>
    <property type="molecule type" value="Genomic_DNA"/>
</dbReference>
<evidence type="ECO:0000313" key="2">
    <source>
        <dbReference type="Proteomes" id="UP000630923"/>
    </source>
</evidence>